<reference evidence="4" key="4">
    <citation type="journal article" date="2015" name="G3 (Bethesda)">
        <title>Genome sequences of three phytopathogenic species of the Magnaporthaceae family of fungi.</title>
        <authorList>
            <person name="Okagaki L.H."/>
            <person name="Nunes C.C."/>
            <person name="Sailsbery J."/>
            <person name="Clay B."/>
            <person name="Brown D."/>
            <person name="John T."/>
            <person name="Oh Y."/>
            <person name="Young N."/>
            <person name="Fitzgerald M."/>
            <person name="Haas B.J."/>
            <person name="Zeng Q."/>
            <person name="Young S."/>
            <person name="Adiconis X."/>
            <person name="Fan L."/>
            <person name="Levin J.Z."/>
            <person name="Mitchell T.K."/>
            <person name="Okubara P.A."/>
            <person name="Farman M.L."/>
            <person name="Kohn L.M."/>
            <person name="Birren B."/>
            <person name="Ma L.-J."/>
            <person name="Dean R.A."/>
        </authorList>
    </citation>
    <scope>NUCLEOTIDE SEQUENCE</scope>
    <source>
        <strain evidence="4">R3-111a-1</strain>
    </source>
</reference>
<dbReference type="VEuPathDB" id="FungiDB:GGTG_05486"/>
<feature type="chain" id="PRO_5015094548" evidence="2">
    <location>
        <begin position="24"/>
        <end position="191"/>
    </location>
</feature>
<reference evidence="4" key="5">
    <citation type="submission" date="2018-04" db="UniProtKB">
        <authorList>
            <consortium name="EnsemblFungi"/>
        </authorList>
    </citation>
    <scope>IDENTIFICATION</scope>
    <source>
        <strain evidence="4">R3-111a-1</strain>
    </source>
</reference>
<evidence type="ECO:0000256" key="1">
    <source>
        <dbReference type="SAM" id="MobiDB-lite"/>
    </source>
</evidence>
<dbReference type="EnsemblFungi" id="EJT75553">
    <property type="protein sequence ID" value="EJT75553"/>
    <property type="gene ID" value="GGTG_05486"/>
</dbReference>
<dbReference type="OrthoDB" id="10632741at2759"/>
<name>J3NW23_GAET3</name>
<evidence type="ECO:0000256" key="2">
    <source>
        <dbReference type="SAM" id="SignalP"/>
    </source>
</evidence>
<reference evidence="5" key="1">
    <citation type="submission" date="2010-07" db="EMBL/GenBank/DDBJ databases">
        <title>The genome sequence of Gaeumannomyces graminis var. tritici strain R3-111a-1.</title>
        <authorList>
            <consortium name="The Broad Institute Genome Sequencing Platform"/>
            <person name="Ma L.-J."/>
            <person name="Dead R."/>
            <person name="Young S."/>
            <person name="Zeng Q."/>
            <person name="Koehrsen M."/>
            <person name="Alvarado L."/>
            <person name="Berlin A."/>
            <person name="Chapman S.B."/>
            <person name="Chen Z."/>
            <person name="Freedman E."/>
            <person name="Gellesch M."/>
            <person name="Goldberg J."/>
            <person name="Griggs A."/>
            <person name="Gujja S."/>
            <person name="Heilman E.R."/>
            <person name="Heiman D."/>
            <person name="Hepburn T."/>
            <person name="Howarth C."/>
            <person name="Jen D."/>
            <person name="Larson L."/>
            <person name="Mehta T."/>
            <person name="Neiman D."/>
            <person name="Pearson M."/>
            <person name="Roberts A."/>
            <person name="Saif S."/>
            <person name="Shea T."/>
            <person name="Shenoy N."/>
            <person name="Sisk P."/>
            <person name="Stolte C."/>
            <person name="Sykes S."/>
            <person name="Walk T."/>
            <person name="White J."/>
            <person name="Yandava C."/>
            <person name="Haas B."/>
            <person name="Nusbaum C."/>
            <person name="Birren B."/>
        </authorList>
    </citation>
    <scope>NUCLEOTIDE SEQUENCE [LARGE SCALE GENOMIC DNA]</scope>
    <source>
        <strain evidence="5">R3-111a-1</strain>
    </source>
</reference>
<dbReference type="GeneID" id="20345944"/>
<feature type="region of interest" description="Disordered" evidence="1">
    <location>
        <begin position="160"/>
        <end position="191"/>
    </location>
</feature>
<evidence type="ECO:0000313" key="3">
    <source>
        <dbReference type="EMBL" id="EJT75553.1"/>
    </source>
</evidence>
<accession>J3NW23</accession>
<dbReference type="RefSeq" id="XP_009221553.1">
    <property type="nucleotide sequence ID" value="XM_009223289.1"/>
</dbReference>
<organism evidence="3">
    <name type="scientific">Gaeumannomyces tritici (strain R3-111a-1)</name>
    <name type="common">Wheat and barley take-all root rot fungus</name>
    <name type="synonym">Gaeumannomyces graminis var. tritici</name>
    <dbReference type="NCBI Taxonomy" id="644352"/>
    <lineage>
        <taxon>Eukaryota</taxon>
        <taxon>Fungi</taxon>
        <taxon>Dikarya</taxon>
        <taxon>Ascomycota</taxon>
        <taxon>Pezizomycotina</taxon>
        <taxon>Sordariomycetes</taxon>
        <taxon>Sordariomycetidae</taxon>
        <taxon>Magnaporthales</taxon>
        <taxon>Magnaporthaceae</taxon>
        <taxon>Gaeumannomyces</taxon>
    </lineage>
</organism>
<reference evidence="3" key="3">
    <citation type="submission" date="2010-09" db="EMBL/GenBank/DDBJ databases">
        <title>Annotation of Gaeumannomyces graminis var. tritici R3-111a-1.</title>
        <authorList>
            <consortium name="The Broad Institute Genome Sequencing Platform"/>
            <person name="Ma L.-J."/>
            <person name="Dead R."/>
            <person name="Young S.K."/>
            <person name="Zeng Q."/>
            <person name="Gargeya S."/>
            <person name="Fitzgerald M."/>
            <person name="Haas B."/>
            <person name="Abouelleil A."/>
            <person name="Alvarado L."/>
            <person name="Arachchi H.M."/>
            <person name="Berlin A."/>
            <person name="Brown A."/>
            <person name="Chapman S.B."/>
            <person name="Chen Z."/>
            <person name="Dunbar C."/>
            <person name="Freedman E."/>
            <person name="Gearin G."/>
            <person name="Gellesch M."/>
            <person name="Goldberg J."/>
            <person name="Griggs A."/>
            <person name="Gujja S."/>
            <person name="Heiman D."/>
            <person name="Howarth C."/>
            <person name="Larson L."/>
            <person name="Lui A."/>
            <person name="MacDonald P.J.P."/>
            <person name="Mehta T."/>
            <person name="Montmayeur A."/>
            <person name="Murphy C."/>
            <person name="Neiman D."/>
            <person name="Pearson M."/>
            <person name="Priest M."/>
            <person name="Roberts A."/>
            <person name="Saif S."/>
            <person name="Shea T."/>
            <person name="Shenoy N."/>
            <person name="Sisk P."/>
            <person name="Stolte C."/>
            <person name="Sykes S."/>
            <person name="Yandava C."/>
            <person name="Wortman J."/>
            <person name="Nusbaum C."/>
            <person name="Birren B."/>
        </authorList>
    </citation>
    <scope>NUCLEOTIDE SEQUENCE</scope>
    <source>
        <strain evidence="3">R3-111a-1</strain>
    </source>
</reference>
<protein>
    <submittedName>
        <fullName evidence="3 4">Uncharacterized protein</fullName>
    </submittedName>
</protein>
<dbReference type="AlphaFoldDB" id="J3NW23"/>
<keyword evidence="2" id="KW-0732">Signal</keyword>
<gene>
    <name evidence="4" type="primary">20345944</name>
    <name evidence="3" type="ORF">GGTG_05486</name>
</gene>
<feature type="compositionally biased region" description="Basic and acidic residues" evidence="1">
    <location>
        <begin position="181"/>
        <end position="191"/>
    </location>
</feature>
<sequence length="191" mass="20325">MQLLKTSIAQVVLASFLVSSAAGAPIGLSGDIAIRSNFPAAAAPALYTREPKSIFNKIGGGLKTAWNKAIKPAANVGLQVAGVNAQLKKRGAAEFDEAPVLYTREPKSIFNKIGGGLKTAWNKAIKPAANVGLQVAGVDAQLKKRGAAEFDEAPEFLQTRSVDESAEHEEAAEFDEAPEPLEARDFHEKWE</sequence>
<dbReference type="HOGENOM" id="CLU_1489304_0_0_1"/>
<feature type="compositionally biased region" description="Basic and acidic residues" evidence="1">
    <location>
        <begin position="161"/>
        <end position="171"/>
    </location>
</feature>
<proteinExistence type="predicted"/>
<evidence type="ECO:0000313" key="5">
    <source>
        <dbReference type="Proteomes" id="UP000006039"/>
    </source>
</evidence>
<keyword evidence="5" id="KW-1185">Reference proteome</keyword>
<evidence type="ECO:0000313" key="4">
    <source>
        <dbReference type="EnsemblFungi" id="EJT75553"/>
    </source>
</evidence>
<feature type="signal peptide" evidence="2">
    <location>
        <begin position="1"/>
        <end position="23"/>
    </location>
</feature>
<dbReference type="EMBL" id="GL385397">
    <property type="protein sequence ID" value="EJT75553.1"/>
    <property type="molecule type" value="Genomic_DNA"/>
</dbReference>
<reference evidence="3" key="2">
    <citation type="submission" date="2010-07" db="EMBL/GenBank/DDBJ databases">
        <authorList>
            <consortium name="The Broad Institute Genome Sequencing Platform"/>
            <consortium name="Broad Institute Genome Sequencing Center for Infectious Disease"/>
            <person name="Ma L.-J."/>
            <person name="Dead R."/>
            <person name="Young S."/>
            <person name="Zeng Q."/>
            <person name="Koehrsen M."/>
            <person name="Alvarado L."/>
            <person name="Berlin A."/>
            <person name="Chapman S.B."/>
            <person name="Chen Z."/>
            <person name="Freedman E."/>
            <person name="Gellesch M."/>
            <person name="Goldberg J."/>
            <person name="Griggs A."/>
            <person name="Gujja S."/>
            <person name="Heilman E.R."/>
            <person name="Heiman D."/>
            <person name="Hepburn T."/>
            <person name="Howarth C."/>
            <person name="Jen D."/>
            <person name="Larson L."/>
            <person name="Mehta T."/>
            <person name="Neiman D."/>
            <person name="Pearson M."/>
            <person name="Roberts A."/>
            <person name="Saif S."/>
            <person name="Shea T."/>
            <person name="Shenoy N."/>
            <person name="Sisk P."/>
            <person name="Stolte C."/>
            <person name="Sykes S."/>
            <person name="Walk T."/>
            <person name="White J."/>
            <person name="Yandava C."/>
            <person name="Haas B."/>
            <person name="Nusbaum C."/>
            <person name="Birren B."/>
        </authorList>
    </citation>
    <scope>NUCLEOTIDE SEQUENCE</scope>
    <source>
        <strain evidence="3">R3-111a-1</strain>
    </source>
</reference>
<dbReference type="Proteomes" id="UP000006039">
    <property type="component" value="Unassembled WGS sequence"/>
</dbReference>